<evidence type="ECO:0000256" key="2">
    <source>
        <dbReference type="SAM" id="MobiDB-lite"/>
    </source>
</evidence>
<keyword evidence="4" id="KW-1185">Reference proteome</keyword>
<feature type="compositionally biased region" description="Low complexity" evidence="2">
    <location>
        <begin position="51"/>
        <end position="73"/>
    </location>
</feature>
<evidence type="ECO:0000256" key="1">
    <source>
        <dbReference type="ARBA" id="ARBA00009995"/>
    </source>
</evidence>
<feature type="compositionally biased region" description="Gly residues" evidence="2">
    <location>
        <begin position="263"/>
        <end position="272"/>
    </location>
</feature>
<dbReference type="Proteomes" id="UP001418222">
    <property type="component" value="Unassembled WGS sequence"/>
</dbReference>
<feature type="compositionally biased region" description="Basic and acidic residues" evidence="2">
    <location>
        <begin position="1"/>
        <end position="11"/>
    </location>
</feature>
<reference evidence="3 4" key="1">
    <citation type="journal article" date="2022" name="Nat. Plants">
        <title>Genomes of leafy and leafless Platanthera orchids illuminate the evolution of mycoheterotrophy.</title>
        <authorList>
            <person name="Li M.H."/>
            <person name="Liu K.W."/>
            <person name="Li Z."/>
            <person name="Lu H.C."/>
            <person name="Ye Q.L."/>
            <person name="Zhang D."/>
            <person name="Wang J.Y."/>
            <person name="Li Y.F."/>
            <person name="Zhong Z.M."/>
            <person name="Liu X."/>
            <person name="Yu X."/>
            <person name="Liu D.K."/>
            <person name="Tu X.D."/>
            <person name="Liu B."/>
            <person name="Hao Y."/>
            <person name="Liao X.Y."/>
            <person name="Jiang Y.T."/>
            <person name="Sun W.H."/>
            <person name="Chen J."/>
            <person name="Chen Y.Q."/>
            <person name="Ai Y."/>
            <person name="Zhai J.W."/>
            <person name="Wu S.S."/>
            <person name="Zhou Z."/>
            <person name="Hsiao Y.Y."/>
            <person name="Wu W.L."/>
            <person name="Chen Y.Y."/>
            <person name="Lin Y.F."/>
            <person name="Hsu J.L."/>
            <person name="Li C.Y."/>
            <person name="Wang Z.W."/>
            <person name="Zhao X."/>
            <person name="Zhong W.Y."/>
            <person name="Ma X.K."/>
            <person name="Ma L."/>
            <person name="Huang J."/>
            <person name="Chen G.Z."/>
            <person name="Huang M.Z."/>
            <person name="Huang L."/>
            <person name="Peng D.H."/>
            <person name="Luo Y.B."/>
            <person name="Zou S.Q."/>
            <person name="Chen S.P."/>
            <person name="Lan S."/>
            <person name="Tsai W.C."/>
            <person name="Van de Peer Y."/>
            <person name="Liu Z.J."/>
        </authorList>
    </citation>
    <scope>NUCLEOTIDE SEQUENCE [LARGE SCALE GENOMIC DNA]</scope>
    <source>
        <strain evidence="3">Lor287</strain>
    </source>
</reference>
<name>A0AAP0B4V0_9ASPA</name>
<gene>
    <name evidence="3" type="ORF">KSP39_PZI017580</name>
</gene>
<dbReference type="SUPFAM" id="SSF53756">
    <property type="entry name" value="UDP-Glycosyltransferase/glycogen phosphorylase"/>
    <property type="match status" value="1"/>
</dbReference>
<sequence>MEEALRAEDGGVLRAEVGGGIAGGGWRHDKRESSSGQGTGKKRNLVCPIRATSPLPSSSPNASPASPASASPSTAVTSHRLILPSAPAAGDDPLSYIPYSDGFDGKHDPDKYARGDYYDRLNADAAKSLSAIVGDLAAAGRPVNCVIYSCFSTWAAVVARKHGIQSVLLWKQPATAFAAYWHFFHGLESLVSANAGDRYFSVRFPDMPPLRICDLPSLLTVSKEDDRACHLGPLRDMCAIMDSEQSVRGRVWSGAYRRAQGSGTLGAQGTGALGATREQRSWNRSRERARERRARKHARKTRVRAHKRAARMRASERRTGVARARECASERLVRECARKLRVGEDKWKGEKFI</sequence>
<organism evidence="3 4">
    <name type="scientific">Platanthera zijinensis</name>
    <dbReference type="NCBI Taxonomy" id="2320716"/>
    <lineage>
        <taxon>Eukaryota</taxon>
        <taxon>Viridiplantae</taxon>
        <taxon>Streptophyta</taxon>
        <taxon>Embryophyta</taxon>
        <taxon>Tracheophyta</taxon>
        <taxon>Spermatophyta</taxon>
        <taxon>Magnoliopsida</taxon>
        <taxon>Liliopsida</taxon>
        <taxon>Asparagales</taxon>
        <taxon>Orchidaceae</taxon>
        <taxon>Orchidoideae</taxon>
        <taxon>Orchideae</taxon>
        <taxon>Orchidinae</taxon>
        <taxon>Platanthera</taxon>
    </lineage>
</organism>
<dbReference type="Gene3D" id="3.40.50.2000">
    <property type="entry name" value="Glycogen Phosphorylase B"/>
    <property type="match status" value="1"/>
</dbReference>
<dbReference type="GO" id="GO:0080044">
    <property type="term" value="F:quercetin 7-O-glucosyltransferase activity"/>
    <property type="evidence" value="ECO:0007669"/>
    <property type="project" value="TreeGrafter"/>
</dbReference>
<dbReference type="PANTHER" id="PTHR11926:SF1534">
    <property type="entry name" value="GLYCOSYLTRANSFERASE"/>
    <property type="match status" value="1"/>
</dbReference>
<feature type="compositionally biased region" description="Basic and acidic residues" evidence="2">
    <location>
        <begin position="277"/>
        <end position="290"/>
    </location>
</feature>
<accession>A0AAP0B4V0</accession>
<dbReference type="AlphaFoldDB" id="A0AAP0B4V0"/>
<feature type="compositionally biased region" description="Basic residues" evidence="2">
    <location>
        <begin position="291"/>
        <end position="311"/>
    </location>
</feature>
<comment type="similarity">
    <text evidence="1">Belongs to the UDP-glycosyltransferase family.</text>
</comment>
<evidence type="ECO:0000313" key="4">
    <source>
        <dbReference type="Proteomes" id="UP001418222"/>
    </source>
</evidence>
<comment type="caution">
    <text evidence="3">The sequence shown here is derived from an EMBL/GenBank/DDBJ whole genome shotgun (WGS) entry which is preliminary data.</text>
</comment>
<dbReference type="PANTHER" id="PTHR11926">
    <property type="entry name" value="GLUCOSYL/GLUCURONOSYL TRANSFERASES"/>
    <property type="match status" value="1"/>
</dbReference>
<proteinExistence type="inferred from homology"/>
<feature type="region of interest" description="Disordered" evidence="2">
    <location>
        <begin position="1"/>
        <end position="73"/>
    </location>
</feature>
<dbReference type="GO" id="GO:0080043">
    <property type="term" value="F:quercetin 3-O-glucosyltransferase activity"/>
    <property type="evidence" value="ECO:0007669"/>
    <property type="project" value="TreeGrafter"/>
</dbReference>
<protein>
    <submittedName>
        <fullName evidence="3">Uncharacterized protein</fullName>
    </submittedName>
</protein>
<dbReference type="EMBL" id="JBBWWQ010000015">
    <property type="protein sequence ID" value="KAK8928267.1"/>
    <property type="molecule type" value="Genomic_DNA"/>
</dbReference>
<evidence type="ECO:0000313" key="3">
    <source>
        <dbReference type="EMBL" id="KAK8928267.1"/>
    </source>
</evidence>
<feature type="region of interest" description="Disordered" evidence="2">
    <location>
        <begin position="262"/>
        <end position="317"/>
    </location>
</feature>